<gene>
    <name evidence="1" type="ORF">N781_07345</name>
</gene>
<dbReference type="InterPro" id="IPR029063">
    <property type="entry name" value="SAM-dependent_MTases_sf"/>
</dbReference>
<dbReference type="Proteomes" id="UP000030528">
    <property type="component" value="Unassembled WGS sequence"/>
</dbReference>
<dbReference type="InterPro" id="IPR010719">
    <property type="entry name" value="MnmM_MeTrfase"/>
</dbReference>
<organism evidence="1 2">
    <name type="scientific">Pontibacillus halophilus JSM 076056 = DSM 19796</name>
    <dbReference type="NCBI Taxonomy" id="1385510"/>
    <lineage>
        <taxon>Bacteria</taxon>
        <taxon>Bacillati</taxon>
        <taxon>Bacillota</taxon>
        <taxon>Bacilli</taxon>
        <taxon>Bacillales</taxon>
        <taxon>Bacillaceae</taxon>
        <taxon>Pontibacillus</taxon>
    </lineage>
</organism>
<dbReference type="EMBL" id="AVPE01000022">
    <property type="protein sequence ID" value="KGX89501.1"/>
    <property type="molecule type" value="Genomic_DNA"/>
</dbReference>
<dbReference type="PANTHER" id="PTHR35276">
    <property type="entry name" value="S-ADENOSYL-L-METHIONINE-DEPENDENT METHYLTRANSFERASES SUPERFAMILY PROTEIN"/>
    <property type="match status" value="1"/>
</dbReference>
<evidence type="ECO:0000313" key="1">
    <source>
        <dbReference type="EMBL" id="KGX89501.1"/>
    </source>
</evidence>
<dbReference type="SUPFAM" id="SSF53335">
    <property type="entry name" value="S-adenosyl-L-methionine-dependent methyltransferases"/>
    <property type="match status" value="1"/>
</dbReference>
<keyword evidence="2" id="KW-1185">Reference proteome</keyword>
<keyword evidence="1" id="KW-0489">Methyltransferase</keyword>
<evidence type="ECO:0000313" key="2">
    <source>
        <dbReference type="Proteomes" id="UP000030528"/>
    </source>
</evidence>
<accession>A0A0A5G8Q4</accession>
<comment type="caution">
    <text evidence="1">The sequence shown here is derived from an EMBL/GenBank/DDBJ whole genome shotgun (WGS) entry which is preliminary data.</text>
</comment>
<dbReference type="GO" id="GO:0032259">
    <property type="term" value="P:methylation"/>
    <property type="evidence" value="ECO:0007669"/>
    <property type="project" value="UniProtKB-KW"/>
</dbReference>
<dbReference type="OrthoDB" id="9792989at2"/>
<keyword evidence="1" id="KW-0808">Transferase</keyword>
<sequence>MLQRILDYAHHLLSGSVEEGDWVVDGTAGNGYDTVFLSKLVGETGHVLSFDIQEQAIYNTDEKLAEHESTNVSLILDSHDRLDTYLPSEDTVLGGAIFNLGYLPGSDKQVITKSTSTIPAVQSILKHLKQRGILILVVYYGHEGGEEEKTELLKYVSKLDQKQYNVLRYGFINQKNNPPFIVAVEKK</sequence>
<dbReference type="STRING" id="1385510.GCA_000425205_03197"/>
<proteinExistence type="predicted"/>
<reference evidence="1 2" key="1">
    <citation type="submission" date="2013-08" db="EMBL/GenBank/DDBJ databases">
        <authorList>
            <person name="Huang J."/>
            <person name="Wang G."/>
        </authorList>
    </citation>
    <scope>NUCLEOTIDE SEQUENCE [LARGE SCALE GENOMIC DNA]</scope>
    <source>
        <strain evidence="1 2">JSM 076056</strain>
    </source>
</reference>
<dbReference type="GO" id="GO:0008168">
    <property type="term" value="F:methyltransferase activity"/>
    <property type="evidence" value="ECO:0007669"/>
    <property type="project" value="UniProtKB-KW"/>
</dbReference>
<dbReference type="RefSeq" id="WP_026801416.1">
    <property type="nucleotide sequence ID" value="NZ_AULI01000016.1"/>
</dbReference>
<dbReference type="Gene3D" id="3.40.50.150">
    <property type="entry name" value="Vaccinia Virus protein VP39"/>
    <property type="match status" value="1"/>
</dbReference>
<dbReference type="eggNOG" id="COG2265">
    <property type="taxonomic scope" value="Bacteria"/>
</dbReference>
<dbReference type="Pfam" id="PF06962">
    <property type="entry name" value="rRNA_methylase"/>
    <property type="match status" value="1"/>
</dbReference>
<dbReference type="PANTHER" id="PTHR35276:SF1">
    <property type="entry name" value="TRNA (MNM(5)S(2)U34)-METHYLTRANSFERASE, CHLOROPLASTIC"/>
    <property type="match status" value="1"/>
</dbReference>
<protein>
    <submittedName>
        <fullName evidence="1">rRNA methyltransferase</fullName>
    </submittedName>
</protein>
<dbReference type="AlphaFoldDB" id="A0A0A5G8Q4"/>
<name>A0A0A5G8Q4_9BACI</name>